<evidence type="ECO:0000259" key="10">
    <source>
        <dbReference type="PROSITE" id="PS50076"/>
    </source>
</evidence>
<dbReference type="PRINTS" id="PR00625">
    <property type="entry name" value="JDOMAIN"/>
</dbReference>
<feature type="domain" description="J" evidence="10">
    <location>
        <begin position="7"/>
        <end position="71"/>
    </location>
</feature>
<dbReference type="PANTHER" id="PTHR43096:SF52">
    <property type="entry name" value="DNAJ HOMOLOG 1, MITOCHONDRIAL-RELATED"/>
    <property type="match status" value="1"/>
</dbReference>
<dbReference type="InterPro" id="IPR008971">
    <property type="entry name" value="HSP40/DnaJ_pept-bd"/>
</dbReference>
<dbReference type="HOGENOM" id="CLU_017633_0_7_4"/>
<gene>
    <name evidence="12" type="ordered locus">Lcho_3179</name>
</gene>
<dbReference type="CDD" id="cd10747">
    <property type="entry name" value="DnaJ_C"/>
    <property type="match status" value="1"/>
</dbReference>
<dbReference type="InterPro" id="IPR001623">
    <property type="entry name" value="DnaJ_domain"/>
</dbReference>
<dbReference type="OrthoDB" id="9779889at2"/>
<keyword evidence="4 8" id="KW-0863">Zinc-finger</keyword>
<dbReference type="GO" id="GO:0008270">
    <property type="term" value="F:zinc ion binding"/>
    <property type="evidence" value="ECO:0007669"/>
    <property type="project" value="UniProtKB-KW"/>
</dbReference>
<dbReference type="eggNOG" id="COG0484">
    <property type="taxonomic scope" value="Bacteria"/>
</dbReference>
<feature type="zinc finger region" description="CR-type" evidence="8">
    <location>
        <begin position="123"/>
        <end position="200"/>
    </location>
</feature>
<dbReference type="RefSeq" id="WP_012348185.1">
    <property type="nucleotide sequence ID" value="NC_010524.1"/>
</dbReference>
<dbReference type="SUPFAM" id="SSF49493">
    <property type="entry name" value="HSP40/DnaJ peptide-binding domain"/>
    <property type="match status" value="2"/>
</dbReference>
<dbReference type="SMART" id="SM00271">
    <property type="entry name" value="DnaJ"/>
    <property type="match status" value="1"/>
</dbReference>
<name>B1Y121_LEPCP</name>
<feature type="region of interest" description="Disordered" evidence="9">
    <location>
        <begin position="65"/>
        <end position="107"/>
    </location>
</feature>
<keyword evidence="1" id="KW-0235">DNA replication</keyword>
<evidence type="ECO:0000256" key="4">
    <source>
        <dbReference type="ARBA" id="ARBA00022771"/>
    </source>
</evidence>
<feature type="domain" description="CR-type" evidence="11">
    <location>
        <begin position="123"/>
        <end position="200"/>
    </location>
</feature>
<evidence type="ECO:0000256" key="6">
    <source>
        <dbReference type="ARBA" id="ARBA00023016"/>
    </source>
</evidence>
<dbReference type="InterPro" id="IPR001305">
    <property type="entry name" value="HSP_DnaJ_Cys-rich_dom"/>
</dbReference>
<dbReference type="KEGG" id="lch:Lcho_3179"/>
<evidence type="ECO:0000256" key="2">
    <source>
        <dbReference type="ARBA" id="ARBA00022723"/>
    </source>
</evidence>
<dbReference type="STRING" id="395495.Lcho_3179"/>
<organism evidence="12 13">
    <name type="scientific">Leptothrix cholodnii (strain ATCC 51168 / LMG 8142 / SP-6)</name>
    <name type="common">Leptothrix discophora (strain SP-6)</name>
    <dbReference type="NCBI Taxonomy" id="395495"/>
    <lineage>
        <taxon>Bacteria</taxon>
        <taxon>Pseudomonadati</taxon>
        <taxon>Pseudomonadota</taxon>
        <taxon>Betaproteobacteria</taxon>
        <taxon>Burkholderiales</taxon>
        <taxon>Sphaerotilaceae</taxon>
        <taxon>Leptothrix</taxon>
    </lineage>
</organism>
<dbReference type="PROSITE" id="PS51188">
    <property type="entry name" value="ZF_CR"/>
    <property type="match status" value="1"/>
</dbReference>
<evidence type="ECO:0000313" key="12">
    <source>
        <dbReference type="EMBL" id="ACB35438.1"/>
    </source>
</evidence>
<dbReference type="AlphaFoldDB" id="B1Y121"/>
<keyword evidence="2 8" id="KW-0479">Metal-binding</keyword>
<dbReference type="GO" id="GO:0005737">
    <property type="term" value="C:cytoplasm"/>
    <property type="evidence" value="ECO:0007669"/>
    <property type="project" value="TreeGrafter"/>
</dbReference>
<keyword evidence="13" id="KW-1185">Reference proteome</keyword>
<protein>
    <submittedName>
        <fullName evidence="12">Heat shock protein DnaJ domain protein</fullName>
    </submittedName>
</protein>
<dbReference type="GO" id="GO:0006260">
    <property type="term" value="P:DNA replication"/>
    <property type="evidence" value="ECO:0007669"/>
    <property type="project" value="UniProtKB-KW"/>
</dbReference>
<dbReference type="SUPFAM" id="SSF46565">
    <property type="entry name" value="Chaperone J-domain"/>
    <property type="match status" value="1"/>
</dbReference>
<proteinExistence type="predicted"/>
<dbReference type="Gene3D" id="2.60.260.20">
    <property type="entry name" value="Urease metallochaperone UreE, N-terminal domain"/>
    <property type="match status" value="2"/>
</dbReference>
<evidence type="ECO:0000256" key="1">
    <source>
        <dbReference type="ARBA" id="ARBA00022705"/>
    </source>
</evidence>
<evidence type="ECO:0000256" key="7">
    <source>
        <dbReference type="ARBA" id="ARBA00023186"/>
    </source>
</evidence>
<evidence type="ECO:0000256" key="8">
    <source>
        <dbReference type="PROSITE-ProRule" id="PRU00546"/>
    </source>
</evidence>
<dbReference type="CDD" id="cd10719">
    <property type="entry name" value="DnaJ_zf"/>
    <property type="match status" value="1"/>
</dbReference>
<dbReference type="SUPFAM" id="SSF57938">
    <property type="entry name" value="DnaJ/Hsp40 cysteine-rich domain"/>
    <property type="match status" value="1"/>
</dbReference>
<dbReference type="Gene3D" id="2.10.230.10">
    <property type="entry name" value="Heat shock protein DnaJ, cysteine-rich domain"/>
    <property type="match status" value="1"/>
</dbReference>
<evidence type="ECO:0000313" key="13">
    <source>
        <dbReference type="Proteomes" id="UP000001693"/>
    </source>
</evidence>
<keyword evidence="5 8" id="KW-0862">Zinc</keyword>
<dbReference type="GO" id="GO:0031072">
    <property type="term" value="F:heat shock protein binding"/>
    <property type="evidence" value="ECO:0007669"/>
    <property type="project" value="InterPro"/>
</dbReference>
<reference evidence="12 13" key="1">
    <citation type="submission" date="2008-03" db="EMBL/GenBank/DDBJ databases">
        <title>Complete sequence of Leptothrix cholodnii SP-6.</title>
        <authorList>
            <consortium name="US DOE Joint Genome Institute"/>
            <person name="Copeland A."/>
            <person name="Lucas S."/>
            <person name="Lapidus A."/>
            <person name="Glavina del Rio T."/>
            <person name="Dalin E."/>
            <person name="Tice H."/>
            <person name="Bruce D."/>
            <person name="Goodwin L."/>
            <person name="Pitluck S."/>
            <person name="Chertkov O."/>
            <person name="Brettin T."/>
            <person name="Detter J.C."/>
            <person name="Han C."/>
            <person name="Kuske C.R."/>
            <person name="Schmutz J."/>
            <person name="Larimer F."/>
            <person name="Land M."/>
            <person name="Hauser L."/>
            <person name="Kyrpides N."/>
            <person name="Lykidis A."/>
            <person name="Emerson D."/>
            <person name="Richardson P."/>
        </authorList>
    </citation>
    <scope>NUCLEOTIDE SEQUENCE [LARGE SCALE GENOMIC DNA]</scope>
    <source>
        <strain evidence="13">ATCC 51168 / LMG 8142 / SP-6</strain>
    </source>
</reference>
<feature type="compositionally biased region" description="Low complexity" evidence="9">
    <location>
        <begin position="65"/>
        <end position="85"/>
    </location>
</feature>
<dbReference type="EMBL" id="CP001013">
    <property type="protein sequence ID" value="ACB35438.1"/>
    <property type="molecule type" value="Genomic_DNA"/>
</dbReference>
<dbReference type="InterPro" id="IPR036869">
    <property type="entry name" value="J_dom_sf"/>
</dbReference>
<dbReference type="InterPro" id="IPR002939">
    <property type="entry name" value="DnaJ_C"/>
</dbReference>
<dbReference type="PROSITE" id="PS50076">
    <property type="entry name" value="DNAJ_2"/>
    <property type="match status" value="1"/>
</dbReference>
<feature type="compositionally biased region" description="Basic and acidic residues" evidence="9">
    <location>
        <begin position="86"/>
        <end position="95"/>
    </location>
</feature>
<dbReference type="Proteomes" id="UP000001693">
    <property type="component" value="Chromosome"/>
</dbReference>
<dbReference type="Gene3D" id="1.10.287.110">
    <property type="entry name" value="DnaJ domain"/>
    <property type="match status" value="1"/>
</dbReference>
<evidence type="ECO:0000256" key="5">
    <source>
        <dbReference type="ARBA" id="ARBA00022833"/>
    </source>
</evidence>
<evidence type="ECO:0000256" key="9">
    <source>
        <dbReference type="SAM" id="MobiDB-lite"/>
    </source>
</evidence>
<dbReference type="PANTHER" id="PTHR43096">
    <property type="entry name" value="DNAJ HOMOLOG 1, MITOCHONDRIAL-RELATED"/>
    <property type="match status" value="1"/>
</dbReference>
<keyword evidence="6 12" id="KW-0346">Stress response</keyword>
<accession>B1Y121</accession>
<dbReference type="GO" id="GO:0042026">
    <property type="term" value="P:protein refolding"/>
    <property type="evidence" value="ECO:0007669"/>
    <property type="project" value="TreeGrafter"/>
</dbReference>
<dbReference type="CDD" id="cd06257">
    <property type="entry name" value="DnaJ"/>
    <property type="match status" value="1"/>
</dbReference>
<dbReference type="InterPro" id="IPR036410">
    <property type="entry name" value="HSP_DnaJ_Cys-rich_dom_sf"/>
</dbReference>
<dbReference type="Pfam" id="PF01556">
    <property type="entry name" value="DnaJ_C"/>
    <property type="match status" value="1"/>
</dbReference>
<evidence type="ECO:0000256" key="3">
    <source>
        <dbReference type="ARBA" id="ARBA00022737"/>
    </source>
</evidence>
<keyword evidence="3" id="KW-0677">Repeat</keyword>
<keyword evidence="7" id="KW-0143">Chaperone</keyword>
<sequence length="365" mass="39114">MEHDIDKAFAELGLTPDATEREVKAAWRRLVSRWHPDRNNGADAVARMQRINRALEAIRQAGARKAAAPGGAGDTAQAPAAAARSRAGEPSDDRATSAGDDPEAPVRTLHRRVRLTLEEAAFGCTKVLRGKVTDDCPDCNGAGYRVLGGHCPQCHGSGAIRQPMWFSWVGVPAECDACHGGGIARQACVACAGSGKTETRRYKVTVRFPQGVRDGDVLGVAGRRGRPDAPPGDLSIRVEVLPHALFQLDPDGTVRCDMPVDGFAWLANRTLAVPTLGGLQTLQLQRDQVVHRLVGQGFPVERRGARGDQLITLQPVFPQRMTADQQILIDQLIATTTGTDGKPSDARLRGWSEALGAWKGQQAPG</sequence>
<dbReference type="Pfam" id="PF00226">
    <property type="entry name" value="DnaJ"/>
    <property type="match status" value="1"/>
</dbReference>
<evidence type="ECO:0000259" key="11">
    <source>
        <dbReference type="PROSITE" id="PS51188"/>
    </source>
</evidence>
<dbReference type="GO" id="GO:0051082">
    <property type="term" value="F:unfolded protein binding"/>
    <property type="evidence" value="ECO:0007669"/>
    <property type="project" value="InterPro"/>
</dbReference>